<evidence type="ECO:0000313" key="7">
    <source>
        <dbReference type="Proteomes" id="UP000799118"/>
    </source>
</evidence>
<dbReference type="GO" id="GO:0006508">
    <property type="term" value="P:proteolysis"/>
    <property type="evidence" value="ECO:0007669"/>
    <property type="project" value="UniProtKB-KW"/>
</dbReference>
<dbReference type="InterPro" id="IPR038765">
    <property type="entry name" value="Papain-like_cys_pep_sf"/>
</dbReference>
<organism evidence="6 7">
    <name type="scientific">Gymnopus androsaceus JB14</name>
    <dbReference type="NCBI Taxonomy" id="1447944"/>
    <lineage>
        <taxon>Eukaryota</taxon>
        <taxon>Fungi</taxon>
        <taxon>Dikarya</taxon>
        <taxon>Basidiomycota</taxon>
        <taxon>Agaricomycotina</taxon>
        <taxon>Agaricomycetes</taxon>
        <taxon>Agaricomycetidae</taxon>
        <taxon>Agaricales</taxon>
        <taxon>Marasmiineae</taxon>
        <taxon>Omphalotaceae</taxon>
        <taxon>Gymnopus</taxon>
    </lineage>
</organism>
<dbReference type="InterPro" id="IPR003653">
    <property type="entry name" value="Peptidase_C48_C"/>
</dbReference>
<dbReference type="PANTHER" id="PTHR12606">
    <property type="entry name" value="SENTRIN/SUMO-SPECIFIC PROTEASE"/>
    <property type="match status" value="1"/>
</dbReference>
<evidence type="ECO:0000256" key="3">
    <source>
        <dbReference type="ARBA" id="ARBA00022801"/>
    </source>
</evidence>
<comment type="similarity">
    <text evidence="1">Belongs to the peptidase C48 family.</text>
</comment>
<dbReference type="Proteomes" id="UP000799118">
    <property type="component" value="Unassembled WGS sequence"/>
</dbReference>
<sequence>MSEMPEAIIAQEFNSLPNQGDPQVYHSFQLYVKELCRIADFFRIIEKNIRLCITRHETPPSDGTVLMIVLNLQRVWKYTLELKANTECTLFQTLDLHPAGTAEILRSIMMPLSKTFEVKLHHISPASFKTLGVGQWLDDEIINYFVEKWCSKSQSTLGFNTWFMEMLCARVKIQNGVLTLEDSKTVQRWCYSAEKSQGLVKWDCVFIPINEFNTHWYLALINFVTKRIEIYDSLAVVYFANRRRPVESRKNTNLMLVLMWLSEVLGRIRGEEVQLMNDFATEWQCDPHVEVPFQPNCFDCGVHVLWHLQHVLQFGTVQNDCVSPRWKFSSDMIGKRLRLAQEILDDCSL</sequence>
<dbReference type="Gene3D" id="3.40.395.10">
    <property type="entry name" value="Adenoviral Proteinase, Chain A"/>
    <property type="match status" value="1"/>
</dbReference>
<dbReference type="Pfam" id="PF02902">
    <property type="entry name" value="Peptidase_C48"/>
    <property type="match status" value="1"/>
</dbReference>
<dbReference type="GO" id="GO:0016929">
    <property type="term" value="F:deSUMOylase activity"/>
    <property type="evidence" value="ECO:0007669"/>
    <property type="project" value="TreeGrafter"/>
</dbReference>
<dbReference type="SUPFAM" id="SSF54001">
    <property type="entry name" value="Cysteine proteinases"/>
    <property type="match status" value="1"/>
</dbReference>
<keyword evidence="2" id="KW-0645">Protease</keyword>
<dbReference type="GO" id="GO:0005634">
    <property type="term" value="C:nucleus"/>
    <property type="evidence" value="ECO:0007669"/>
    <property type="project" value="TreeGrafter"/>
</dbReference>
<keyword evidence="4" id="KW-0788">Thiol protease</keyword>
<protein>
    <submittedName>
        <fullName evidence="6">Cysteine proteinase</fullName>
    </submittedName>
</protein>
<evidence type="ECO:0000259" key="5">
    <source>
        <dbReference type="PROSITE" id="PS50600"/>
    </source>
</evidence>
<feature type="domain" description="Ubiquitin-like protease family profile" evidence="5">
    <location>
        <begin position="121"/>
        <end position="311"/>
    </location>
</feature>
<dbReference type="GO" id="GO:0016926">
    <property type="term" value="P:protein desumoylation"/>
    <property type="evidence" value="ECO:0007669"/>
    <property type="project" value="TreeGrafter"/>
</dbReference>
<evidence type="ECO:0000256" key="1">
    <source>
        <dbReference type="ARBA" id="ARBA00005234"/>
    </source>
</evidence>
<evidence type="ECO:0000256" key="2">
    <source>
        <dbReference type="ARBA" id="ARBA00022670"/>
    </source>
</evidence>
<proteinExistence type="inferred from homology"/>
<dbReference type="PROSITE" id="PS50600">
    <property type="entry name" value="ULP_PROTEASE"/>
    <property type="match status" value="1"/>
</dbReference>
<dbReference type="AlphaFoldDB" id="A0A6A4GH52"/>
<evidence type="ECO:0000313" key="6">
    <source>
        <dbReference type="EMBL" id="KAE9384595.1"/>
    </source>
</evidence>
<gene>
    <name evidence="6" type="ORF">BT96DRAFT_1007910</name>
</gene>
<evidence type="ECO:0000256" key="4">
    <source>
        <dbReference type="ARBA" id="ARBA00022807"/>
    </source>
</evidence>
<accession>A0A6A4GH52</accession>
<dbReference type="OrthoDB" id="3045247at2759"/>
<keyword evidence="3" id="KW-0378">Hydrolase</keyword>
<keyword evidence="7" id="KW-1185">Reference proteome</keyword>
<reference evidence="6" key="1">
    <citation type="journal article" date="2019" name="Environ. Microbiol.">
        <title>Fungal ecological strategies reflected in gene transcription - a case study of two litter decomposers.</title>
        <authorList>
            <person name="Barbi F."/>
            <person name="Kohler A."/>
            <person name="Barry K."/>
            <person name="Baskaran P."/>
            <person name="Daum C."/>
            <person name="Fauchery L."/>
            <person name="Ihrmark K."/>
            <person name="Kuo A."/>
            <person name="LaButti K."/>
            <person name="Lipzen A."/>
            <person name="Morin E."/>
            <person name="Grigoriev I.V."/>
            <person name="Henrissat B."/>
            <person name="Lindahl B."/>
            <person name="Martin F."/>
        </authorList>
    </citation>
    <scope>NUCLEOTIDE SEQUENCE</scope>
    <source>
        <strain evidence="6">JB14</strain>
    </source>
</reference>
<name>A0A6A4GH52_9AGAR</name>
<dbReference type="EMBL" id="ML770113">
    <property type="protein sequence ID" value="KAE9384595.1"/>
    <property type="molecule type" value="Genomic_DNA"/>
</dbReference>
<dbReference type="PANTHER" id="PTHR12606:SF141">
    <property type="entry name" value="GH15225P-RELATED"/>
    <property type="match status" value="1"/>
</dbReference>